<dbReference type="CDD" id="cd07720">
    <property type="entry name" value="OPHC2-like_MBL-fold"/>
    <property type="match status" value="1"/>
</dbReference>
<evidence type="ECO:0000313" key="8">
    <source>
        <dbReference type="Proteomes" id="UP001620405"/>
    </source>
</evidence>
<accession>A0ABW8J0E1</accession>
<organism evidence="7 8">
    <name type="scientific">Dyella lipolytica</name>
    <dbReference type="NCBI Taxonomy" id="1867835"/>
    <lineage>
        <taxon>Bacteria</taxon>
        <taxon>Pseudomonadati</taxon>
        <taxon>Pseudomonadota</taxon>
        <taxon>Gammaproteobacteria</taxon>
        <taxon>Lysobacterales</taxon>
        <taxon>Rhodanobacteraceae</taxon>
        <taxon>Dyella</taxon>
    </lineage>
</organism>
<dbReference type="EMBL" id="JADIKG010000013">
    <property type="protein sequence ID" value="MFK2874634.1"/>
    <property type="molecule type" value="Genomic_DNA"/>
</dbReference>
<keyword evidence="4" id="KW-0862">Zinc</keyword>
<keyword evidence="8" id="KW-1185">Reference proteome</keyword>
<feature type="signal peptide" evidence="5">
    <location>
        <begin position="1"/>
        <end position="34"/>
    </location>
</feature>
<dbReference type="SUPFAM" id="SSF56281">
    <property type="entry name" value="Metallo-hydrolase/oxidoreductase"/>
    <property type="match status" value="1"/>
</dbReference>
<dbReference type="PANTHER" id="PTHR42978">
    <property type="entry name" value="QUORUM-QUENCHING LACTONASE YTNP-RELATED-RELATED"/>
    <property type="match status" value="1"/>
</dbReference>
<reference evidence="7 8" key="1">
    <citation type="submission" date="2020-10" db="EMBL/GenBank/DDBJ databases">
        <title>Phylogeny of dyella-like bacteria.</title>
        <authorList>
            <person name="Fu J."/>
        </authorList>
    </citation>
    <scope>NUCLEOTIDE SEQUENCE [LARGE SCALE GENOMIC DNA]</scope>
    <source>
        <strain evidence="7 8">DHOB07</strain>
    </source>
</reference>
<evidence type="ECO:0000256" key="1">
    <source>
        <dbReference type="ARBA" id="ARBA00007749"/>
    </source>
</evidence>
<dbReference type="Gene3D" id="3.60.15.10">
    <property type="entry name" value="Ribonuclease Z/Hydroxyacylglutathione hydrolase-like"/>
    <property type="match status" value="1"/>
</dbReference>
<protein>
    <submittedName>
        <fullName evidence="7">MBL fold metallo-hydrolase</fullName>
    </submittedName>
</protein>
<evidence type="ECO:0000256" key="2">
    <source>
        <dbReference type="ARBA" id="ARBA00022723"/>
    </source>
</evidence>
<keyword evidence="2" id="KW-0479">Metal-binding</keyword>
<feature type="domain" description="Metallo-beta-lactamase" evidence="6">
    <location>
        <begin position="95"/>
        <end position="300"/>
    </location>
</feature>
<dbReference type="InterPro" id="IPR001279">
    <property type="entry name" value="Metallo-B-lactamas"/>
</dbReference>
<keyword evidence="3" id="KW-0378">Hydrolase</keyword>
<evidence type="ECO:0000259" key="6">
    <source>
        <dbReference type="SMART" id="SM00849"/>
    </source>
</evidence>
<gene>
    <name evidence="7" type="ORF">ISP13_13905</name>
</gene>
<proteinExistence type="inferred from homology"/>
<feature type="chain" id="PRO_5045262990" evidence="5">
    <location>
        <begin position="35"/>
        <end position="328"/>
    </location>
</feature>
<keyword evidence="5" id="KW-0732">Signal</keyword>
<sequence length="328" mass="34637">MNPRSLSTRFLRHTTFALALGTLGAAFISGPVSAAAPMVKTQAPGFYRTMLGDFEITVISDGTLDLPVDKLLSEPAAQTNATLKKSFLGSPLEVSVNAFLVNTGSRLVLVDTGAGTLLGPTSGKLVANLRAAGYLPEQVDDILLTHMHPDHEGGLIANGQRVFPNAVVHADKHEAAYWLSKANMDKAPADSKGFFQGAMASVQPYVDAGKFQPFNGDTDIVPGVRSIANPGHTPGHTTYLVESKGHDLLLIGDSIHVGSVQFNNPSVTIAFDTNAKDAANSRAKVFTIADHDGALVGAAHLSFPGLGHLTAEGKAWRWIPANYTTHLP</sequence>
<dbReference type="Proteomes" id="UP001620405">
    <property type="component" value="Unassembled WGS sequence"/>
</dbReference>
<evidence type="ECO:0000256" key="4">
    <source>
        <dbReference type="ARBA" id="ARBA00022833"/>
    </source>
</evidence>
<comment type="caution">
    <text evidence="7">The sequence shown here is derived from an EMBL/GenBank/DDBJ whole genome shotgun (WGS) entry which is preliminary data.</text>
</comment>
<dbReference type="PANTHER" id="PTHR42978:SF6">
    <property type="entry name" value="QUORUM-QUENCHING LACTONASE YTNP-RELATED"/>
    <property type="match status" value="1"/>
</dbReference>
<comment type="similarity">
    <text evidence="1">Belongs to the metallo-beta-lactamase superfamily.</text>
</comment>
<evidence type="ECO:0000313" key="7">
    <source>
        <dbReference type="EMBL" id="MFK2874634.1"/>
    </source>
</evidence>
<name>A0ABW8J0E1_9GAMM</name>
<dbReference type="InterPro" id="IPR051013">
    <property type="entry name" value="MBL_superfamily_lactonases"/>
</dbReference>
<dbReference type="InterPro" id="IPR036866">
    <property type="entry name" value="RibonucZ/Hydroxyglut_hydro"/>
</dbReference>
<dbReference type="Pfam" id="PF00753">
    <property type="entry name" value="Lactamase_B"/>
    <property type="match status" value="1"/>
</dbReference>
<dbReference type="SMART" id="SM00849">
    <property type="entry name" value="Lactamase_B"/>
    <property type="match status" value="1"/>
</dbReference>
<evidence type="ECO:0000256" key="5">
    <source>
        <dbReference type="SAM" id="SignalP"/>
    </source>
</evidence>
<evidence type="ECO:0000256" key="3">
    <source>
        <dbReference type="ARBA" id="ARBA00022801"/>
    </source>
</evidence>